<dbReference type="EMBL" id="UNOZ01000013">
    <property type="protein sequence ID" value="SYX89556.1"/>
    <property type="molecule type" value="Genomic_DNA"/>
</dbReference>
<protein>
    <submittedName>
        <fullName evidence="1">Uncharacterized protein</fullName>
    </submittedName>
</protein>
<evidence type="ECO:0000313" key="2">
    <source>
        <dbReference type="Proteomes" id="UP000263595"/>
    </source>
</evidence>
<keyword evidence="2" id="KW-1185">Reference proteome</keyword>
<sequence>MLLQRALENGGTTTCALRRPETTVDAQIAVENDQNTHQLKITIGPLTASLALPRNDSGKYMALRDHLEDMANGRSESGQLSERAIALMEALDSVNDVLEAGHIAFITPTTNPKLPFGAVVTNEQGEICAAATGSCKDHLAEVVRGQLRPAKEGHGEQA</sequence>
<dbReference type="Proteomes" id="UP000263595">
    <property type="component" value="Unassembled WGS sequence"/>
</dbReference>
<proteinExistence type="predicted"/>
<evidence type="ECO:0000313" key="1">
    <source>
        <dbReference type="EMBL" id="SYX89556.1"/>
    </source>
</evidence>
<gene>
    <name evidence="1" type="ORF">CCOS865_01810</name>
</gene>
<organism evidence="1 2">
    <name type="scientific">Pseudomonas reidholzensis</name>
    <dbReference type="NCBI Taxonomy" id="1785162"/>
    <lineage>
        <taxon>Bacteria</taxon>
        <taxon>Pseudomonadati</taxon>
        <taxon>Pseudomonadota</taxon>
        <taxon>Gammaproteobacteria</taxon>
        <taxon>Pseudomonadales</taxon>
        <taxon>Pseudomonadaceae</taxon>
        <taxon>Pseudomonas</taxon>
    </lineage>
</organism>
<accession>A0A383RST6</accession>
<reference evidence="2" key="1">
    <citation type="submission" date="2018-08" db="EMBL/GenBank/DDBJ databases">
        <authorList>
            <person name="Blom J."/>
        </authorList>
    </citation>
    <scope>NUCLEOTIDE SEQUENCE [LARGE SCALE GENOMIC DNA]</scope>
    <source>
        <strain evidence="2">CCOS 865</strain>
    </source>
</reference>
<name>A0A383RST6_9PSED</name>
<dbReference type="AlphaFoldDB" id="A0A383RST6"/>